<organism evidence="1 2">
    <name type="scientific">Neophaeococcomyces mojaviensis</name>
    <dbReference type="NCBI Taxonomy" id="3383035"/>
    <lineage>
        <taxon>Eukaryota</taxon>
        <taxon>Fungi</taxon>
        <taxon>Dikarya</taxon>
        <taxon>Ascomycota</taxon>
        <taxon>Pezizomycotina</taxon>
        <taxon>Eurotiomycetes</taxon>
        <taxon>Chaetothyriomycetidae</taxon>
        <taxon>Chaetothyriales</taxon>
        <taxon>Chaetothyriales incertae sedis</taxon>
        <taxon>Neophaeococcomyces</taxon>
    </lineage>
</organism>
<dbReference type="Proteomes" id="UP001172386">
    <property type="component" value="Unassembled WGS sequence"/>
</dbReference>
<name>A0ACC3AF78_9EURO</name>
<reference evidence="1" key="1">
    <citation type="submission" date="2022-10" db="EMBL/GenBank/DDBJ databases">
        <title>Culturing micro-colonial fungi from biological soil crusts in the Mojave desert and describing Neophaeococcomyces mojavensis, and introducing the new genera and species Taxawa tesnikishii.</title>
        <authorList>
            <person name="Kurbessoian T."/>
            <person name="Stajich J.E."/>
        </authorList>
    </citation>
    <scope>NUCLEOTIDE SEQUENCE</scope>
    <source>
        <strain evidence="1">JES_112</strain>
    </source>
</reference>
<proteinExistence type="predicted"/>
<protein>
    <submittedName>
        <fullName evidence="1">Uncharacterized protein</fullName>
    </submittedName>
</protein>
<keyword evidence="2" id="KW-1185">Reference proteome</keyword>
<gene>
    <name evidence="1" type="ORF">H2198_002018</name>
</gene>
<comment type="caution">
    <text evidence="1">The sequence shown here is derived from an EMBL/GenBank/DDBJ whole genome shotgun (WGS) entry which is preliminary data.</text>
</comment>
<evidence type="ECO:0000313" key="1">
    <source>
        <dbReference type="EMBL" id="KAJ9661275.1"/>
    </source>
</evidence>
<evidence type="ECO:0000313" key="2">
    <source>
        <dbReference type="Proteomes" id="UP001172386"/>
    </source>
</evidence>
<sequence length="487" mass="53342">MILERYYHEATNGGEQQILRSFKFPSGSSAQVQCDEDTTSLKNDLSCLANYGAEIEPFIITHGRGAYVYTESGQRILDWTSGQMSCLLGHSHPEVVEVIKAYAETLIHTSSCMVSPPVIRLAKRLTSILPPGLDRAVFLNTGSESNEAAIRLAKTYTGRFEVVGLGQSWHGMTSGAQGAQYQAGRRGHGMKNFSSRNPKLTGLGPSPPGQHMLPQPNAYRSIFRHKDGTYDWESELNYGWSLIDEASYGSIAACLVECVQGDGGIHVLPPGYLKALKSHCERRGILLIVDEAQTGLCRTGELFGIDHDKVVPDILTLSKPLGNGLPISAMVTSAKIDQAAKEKGFLFFTTHANDPLVAAVGEKVLEIATREDLLENVRARSQQLHAGLHRLKDRYGCIGDVRGIGLMKGIEIVSDRESKEPAAELAKQLSKAMLQRGLWCQLQSQRVFRIGMPITSTEQEIEEGLDILEEAFNTTANTQPLFKVESG</sequence>
<dbReference type="EMBL" id="JAPDRQ010000024">
    <property type="protein sequence ID" value="KAJ9661275.1"/>
    <property type="molecule type" value="Genomic_DNA"/>
</dbReference>
<accession>A0ACC3AF78</accession>